<accession>A0A511T2A6</accession>
<comment type="caution">
    <text evidence="2">The sequence shown here is derived from an EMBL/GenBank/DDBJ whole genome shotgun (WGS) entry which is preliminary data.</text>
</comment>
<sequence>MLGPVGNSHGTTTTATPASTAINPSFLAFMRALFRRPEQKGPLCIRRPRPGGYCAVGASEEAGTFRPADRASPMTPSTAAAM</sequence>
<organism evidence="2 3">
    <name type="scientific">Myxococcus fulvus</name>
    <dbReference type="NCBI Taxonomy" id="33"/>
    <lineage>
        <taxon>Bacteria</taxon>
        <taxon>Pseudomonadati</taxon>
        <taxon>Myxococcota</taxon>
        <taxon>Myxococcia</taxon>
        <taxon>Myxococcales</taxon>
        <taxon>Cystobacterineae</taxon>
        <taxon>Myxococcaceae</taxon>
        <taxon>Myxococcus</taxon>
    </lineage>
</organism>
<protein>
    <submittedName>
        <fullName evidence="2">Uncharacterized protein</fullName>
    </submittedName>
</protein>
<dbReference type="Proteomes" id="UP000321514">
    <property type="component" value="Unassembled WGS sequence"/>
</dbReference>
<evidence type="ECO:0000313" key="2">
    <source>
        <dbReference type="EMBL" id="GEN08286.1"/>
    </source>
</evidence>
<evidence type="ECO:0000256" key="1">
    <source>
        <dbReference type="SAM" id="MobiDB-lite"/>
    </source>
</evidence>
<proteinExistence type="predicted"/>
<dbReference type="EMBL" id="BJXR01000027">
    <property type="protein sequence ID" value="GEN08286.1"/>
    <property type="molecule type" value="Genomic_DNA"/>
</dbReference>
<dbReference type="AlphaFoldDB" id="A0A511T2A6"/>
<feature type="region of interest" description="Disordered" evidence="1">
    <location>
        <begin position="1"/>
        <end position="20"/>
    </location>
</feature>
<feature type="compositionally biased region" description="Low complexity" evidence="1">
    <location>
        <begin position="11"/>
        <end position="20"/>
    </location>
</feature>
<evidence type="ECO:0000313" key="3">
    <source>
        <dbReference type="Proteomes" id="UP000321514"/>
    </source>
</evidence>
<reference evidence="2 3" key="1">
    <citation type="submission" date="2019-07" db="EMBL/GenBank/DDBJ databases">
        <title>Whole genome shotgun sequence of Myxococcus fulvus NBRC 100333.</title>
        <authorList>
            <person name="Hosoyama A."/>
            <person name="Uohara A."/>
            <person name="Ohji S."/>
            <person name="Ichikawa N."/>
        </authorList>
    </citation>
    <scope>NUCLEOTIDE SEQUENCE [LARGE SCALE GENOMIC DNA]</scope>
    <source>
        <strain evidence="2 3">NBRC 100333</strain>
    </source>
</reference>
<gene>
    <name evidence="2" type="ORF">MFU01_33230</name>
</gene>
<name>A0A511T2A6_MYXFU</name>